<dbReference type="PROSITE" id="PS51257">
    <property type="entry name" value="PROKAR_LIPOPROTEIN"/>
    <property type="match status" value="1"/>
</dbReference>
<dbReference type="GO" id="GO:0015271">
    <property type="term" value="F:outward rectifier potassium channel activity"/>
    <property type="evidence" value="ECO:0007669"/>
    <property type="project" value="TreeGrafter"/>
</dbReference>
<feature type="domain" description="Potassium channel" evidence="11">
    <location>
        <begin position="174"/>
        <end position="254"/>
    </location>
</feature>
<dbReference type="AlphaFoldDB" id="A0A6P9A971"/>
<keyword evidence="12" id="KW-1185">Reference proteome</keyword>
<feature type="region of interest" description="Disordered" evidence="9">
    <location>
        <begin position="628"/>
        <end position="678"/>
    </location>
</feature>
<comment type="similarity">
    <text evidence="8">Belongs to the two pore domain potassium channel (TC 1.A.1.8) family.</text>
</comment>
<evidence type="ECO:0000256" key="4">
    <source>
        <dbReference type="ARBA" id="ARBA00022989"/>
    </source>
</evidence>
<evidence type="ECO:0000256" key="7">
    <source>
        <dbReference type="ARBA" id="ARBA00023303"/>
    </source>
</evidence>
<dbReference type="KEGG" id="tpal:117653210"/>
<feature type="compositionally biased region" description="Low complexity" evidence="9">
    <location>
        <begin position="940"/>
        <end position="952"/>
    </location>
</feature>
<feature type="region of interest" description="Disordered" evidence="9">
    <location>
        <begin position="1035"/>
        <end position="1063"/>
    </location>
</feature>
<evidence type="ECO:0000256" key="2">
    <source>
        <dbReference type="ARBA" id="ARBA00022448"/>
    </source>
</evidence>
<keyword evidence="6 10" id="KW-0472">Membrane</keyword>
<feature type="domain" description="Potassium channel" evidence="11">
    <location>
        <begin position="84"/>
        <end position="141"/>
    </location>
</feature>
<keyword evidence="4 10" id="KW-1133">Transmembrane helix</keyword>
<protein>
    <submittedName>
        <fullName evidence="13">Uncharacterized protein LOC117653210</fullName>
    </submittedName>
</protein>
<feature type="compositionally biased region" description="Low complexity" evidence="9">
    <location>
        <begin position="586"/>
        <end position="603"/>
    </location>
</feature>
<proteinExistence type="inferred from homology"/>
<feature type="region of interest" description="Disordered" evidence="9">
    <location>
        <begin position="1125"/>
        <end position="1225"/>
    </location>
</feature>
<dbReference type="InterPro" id="IPR003280">
    <property type="entry name" value="2pore_dom_K_chnl"/>
</dbReference>
<evidence type="ECO:0000256" key="5">
    <source>
        <dbReference type="ARBA" id="ARBA00023065"/>
    </source>
</evidence>
<evidence type="ECO:0000256" key="8">
    <source>
        <dbReference type="RuleBase" id="RU003857"/>
    </source>
</evidence>
<evidence type="ECO:0000256" key="1">
    <source>
        <dbReference type="ARBA" id="ARBA00004141"/>
    </source>
</evidence>
<feature type="region of interest" description="Disordered" evidence="9">
    <location>
        <begin position="494"/>
        <end position="519"/>
    </location>
</feature>
<feature type="transmembrane region" description="Helical" evidence="10">
    <location>
        <begin position="166"/>
        <end position="185"/>
    </location>
</feature>
<dbReference type="Pfam" id="PF07885">
    <property type="entry name" value="Ion_trans_2"/>
    <property type="match status" value="2"/>
</dbReference>
<dbReference type="OrthoDB" id="297496at2759"/>
<keyword evidence="5 8" id="KW-0406">Ion transport</keyword>
<dbReference type="PRINTS" id="PR01333">
    <property type="entry name" value="2POREKCHANEL"/>
</dbReference>
<dbReference type="GO" id="GO:0005886">
    <property type="term" value="C:plasma membrane"/>
    <property type="evidence" value="ECO:0007669"/>
    <property type="project" value="TreeGrafter"/>
</dbReference>
<feature type="transmembrane region" description="Helical" evidence="10">
    <location>
        <begin position="89"/>
        <end position="108"/>
    </location>
</feature>
<sequence length="1225" mass="135177">MSGKQFLVLLLLFACYLLLGAAVFHYIEQAKEIAQHAQDRHDEELIYKILNDSINDSETMNDLIPKLEQYCGKSFNIDPDRADPFKWHFYNAVFFVITVVSTIGYGNLAPTTPLSRILMIFYALVGIPMNGILLKSLADYFAHFFLRARDKYKMHQHNGMSLAGSIMLYCSLGLFVFMLCPSFIFMYFERWTFDESLYYAFVSLTTIGFGDFVAGQKVNHKPEYIVYKVFLILWLLFGLGYLFMVLSFITDAMRSKRMAKLSQGIKHTQTKLWHGMVHEMPHLLRRVLNELYLLKVKPVYHDDDFSDLAEQPFARWSSCPDLFWLDEAYKSTSPYPVVVGLPGAGYRRASRVAAGRPRALSEVLPGRLLVRRRSETELGRIDRRATFADATVPEAGLDPAELLHEFMNALVNWGGAVSNDECYNTVHKTPGTALPNGGYQGFADSDILSSEWKEQGLGRGARQRAKSLAPFSAANDALAEARYGHGVHGLHDDLDDSATLPADEAGQDGAANNAEWTWSGTGASKRVHELIRARQHRRRSEAVIRKQQRQDRRLQELYDFHRLQELEEQRHLDKEARSKEKRRARTLSTGAAETGAAGSGLAAPKTSVGGLMQRLAIPQRLKDFARRRRSLQPGGTSDQDDQDADGYGDDAPYLGQRDQRRRSPSYDPSSGVSPLFFGGPFPDPYRTHTAGESLLGPGFDPSHGRRDSIFILLEEPEPQSRPRPEPCAGVARPFAPQRFRPRLLSAPAPQRFRPRLLSTPTPQRFRPRLPSTPESGRFRPRLLSTPEPQRFRPRLLSTPEPQRFRPRLLSTAPSQQRFRPRLLSTPEPQTLPDGRCPPAALQGFSRRLRSTLENTSLAEFLRVLQSVQRQQADVQATVPPQAPPTPSYGKTRKLGTAGLAHQPQEPQPNSIFKVFPGLLDTGKPEKRRLSLRPSSPPPGTTANGGPAPATPTGRRRMSFWPSFGSSAEPTPTPSPVALTSPTAARRRGSTARRLSTFLGAGTCTDPDPADGDAGDLGPAKVTKKRRFSIWPTLGVMGRGGGGADKEADEKPPSLPAGLGALEDGRGDADVYSISSTVPQITISYVSDAPPAPPVAPAPRETLRRQALRYNLPTIPAYVPGAVPGAVPPSGPQDAAVAARMRFPRTSQSGAAPSPSALRRPSRTPAPPAPLPGRRGPSVPSPLYTSAAAHRRRAFSESTRAGAAESNDNSDNADEDNASDTHSERL</sequence>
<dbReference type="CTD" id="32020"/>
<evidence type="ECO:0000256" key="3">
    <source>
        <dbReference type="ARBA" id="ARBA00022692"/>
    </source>
</evidence>
<keyword evidence="3 8" id="KW-0812">Transmembrane</keyword>
<evidence type="ECO:0000313" key="12">
    <source>
        <dbReference type="Proteomes" id="UP000515158"/>
    </source>
</evidence>
<feature type="compositionally biased region" description="Acidic residues" evidence="9">
    <location>
        <begin position="638"/>
        <end position="648"/>
    </location>
</feature>
<feature type="transmembrane region" description="Helical" evidence="10">
    <location>
        <begin position="197"/>
        <end position="214"/>
    </location>
</feature>
<feature type="transmembrane region" description="Helical" evidence="10">
    <location>
        <begin position="120"/>
        <end position="146"/>
    </location>
</feature>
<dbReference type="Proteomes" id="UP000515158">
    <property type="component" value="Unplaced"/>
</dbReference>
<keyword evidence="2 8" id="KW-0813">Transport</keyword>
<accession>A0A6P9A971</accession>
<reference evidence="13" key="1">
    <citation type="submission" date="2025-08" db="UniProtKB">
        <authorList>
            <consortium name="RefSeq"/>
        </authorList>
    </citation>
    <scope>IDENTIFICATION</scope>
    <source>
        <tissue evidence="13">Total insect</tissue>
    </source>
</reference>
<dbReference type="GeneID" id="117653210"/>
<feature type="transmembrane region" description="Helical" evidence="10">
    <location>
        <begin position="6"/>
        <end position="27"/>
    </location>
</feature>
<keyword evidence="7 8" id="KW-0407">Ion channel</keyword>
<dbReference type="GO" id="GO:0030322">
    <property type="term" value="P:stabilization of membrane potential"/>
    <property type="evidence" value="ECO:0007669"/>
    <property type="project" value="TreeGrafter"/>
</dbReference>
<feature type="region of interest" description="Disordered" evidence="9">
    <location>
        <begin position="571"/>
        <end position="605"/>
    </location>
</feature>
<dbReference type="Gene3D" id="1.10.287.70">
    <property type="match status" value="1"/>
</dbReference>
<evidence type="ECO:0000256" key="9">
    <source>
        <dbReference type="SAM" id="MobiDB-lite"/>
    </source>
</evidence>
<name>A0A6P9A971_THRPL</name>
<organism evidence="13">
    <name type="scientific">Thrips palmi</name>
    <name type="common">Melon thrips</name>
    <dbReference type="NCBI Taxonomy" id="161013"/>
    <lineage>
        <taxon>Eukaryota</taxon>
        <taxon>Metazoa</taxon>
        <taxon>Ecdysozoa</taxon>
        <taxon>Arthropoda</taxon>
        <taxon>Hexapoda</taxon>
        <taxon>Insecta</taxon>
        <taxon>Pterygota</taxon>
        <taxon>Neoptera</taxon>
        <taxon>Paraneoptera</taxon>
        <taxon>Thysanoptera</taxon>
        <taxon>Terebrantia</taxon>
        <taxon>Thripoidea</taxon>
        <taxon>Thripidae</taxon>
        <taxon>Thrips</taxon>
    </lineage>
</organism>
<feature type="transmembrane region" description="Helical" evidence="10">
    <location>
        <begin position="226"/>
        <end position="249"/>
    </location>
</feature>
<comment type="subcellular location">
    <subcellularLocation>
        <location evidence="1">Membrane</location>
        <topology evidence="1">Multi-pass membrane protein</topology>
    </subcellularLocation>
</comment>
<feature type="compositionally biased region" description="Low complexity" evidence="9">
    <location>
        <begin position="1148"/>
        <end position="1158"/>
    </location>
</feature>
<feature type="region of interest" description="Disordered" evidence="9">
    <location>
        <begin position="683"/>
        <end position="702"/>
    </location>
</feature>
<dbReference type="RefSeq" id="XP_034254603.1">
    <property type="nucleotide sequence ID" value="XM_034398712.1"/>
</dbReference>
<dbReference type="InParanoid" id="A0A6P9A971"/>
<dbReference type="SUPFAM" id="SSF81324">
    <property type="entry name" value="Voltage-gated potassium channels"/>
    <property type="match status" value="2"/>
</dbReference>
<feature type="region of interest" description="Disordered" evidence="9">
    <location>
        <begin position="872"/>
        <end position="1019"/>
    </location>
</feature>
<dbReference type="PANTHER" id="PTHR11003">
    <property type="entry name" value="POTASSIUM CHANNEL, SUBFAMILY K"/>
    <property type="match status" value="1"/>
</dbReference>
<evidence type="ECO:0000259" key="11">
    <source>
        <dbReference type="Pfam" id="PF07885"/>
    </source>
</evidence>
<evidence type="ECO:0000313" key="13">
    <source>
        <dbReference type="RefSeq" id="XP_034254603.1"/>
    </source>
</evidence>
<evidence type="ECO:0000256" key="6">
    <source>
        <dbReference type="ARBA" id="ARBA00023136"/>
    </source>
</evidence>
<dbReference type="InterPro" id="IPR013099">
    <property type="entry name" value="K_chnl_dom"/>
</dbReference>
<evidence type="ECO:0000256" key="10">
    <source>
        <dbReference type="SAM" id="Phobius"/>
    </source>
</evidence>
<gene>
    <name evidence="13" type="primary">LOC117653210</name>
</gene>
<feature type="region of interest" description="Disordered" evidence="9">
    <location>
        <begin position="740"/>
        <end position="836"/>
    </location>
</feature>
<dbReference type="PANTHER" id="PTHR11003:SF352">
    <property type="entry name" value="BCDNA.GH04802-RELATED"/>
    <property type="match status" value="1"/>
</dbReference>
<dbReference type="GO" id="GO:0022841">
    <property type="term" value="F:potassium ion leak channel activity"/>
    <property type="evidence" value="ECO:0007669"/>
    <property type="project" value="TreeGrafter"/>
</dbReference>